<dbReference type="PANTHER" id="PTHR43689:SF8">
    <property type="entry name" value="ALPHA_BETA-HYDROLASES SUPERFAMILY PROTEIN"/>
    <property type="match status" value="1"/>
</dbReference>
<protein>
    <submittedName>
        <fullName evidence="2">Pimeloyl-ACP methyl ester carboxylesterase</fullName>
    </submittedName>
</protein>
<keyword evidence="3" id="KW-1185">Reference proteome</keyword>
<dbReference type="GO" id="GO:0003824">
    <property type="term" value="F:catalytic activity"/>
    <property type="evidence" value="ECO:0007669"/>
    <property type="project" value="InterPro"/>
</dbReference>
<sequence length="270" mass="29491">MGNVPQPLHVRHFGHGPRKVLALHCTLAHSGAWRGLAAELAEEVTLTAPDMLSHGRSPDWDGQGDIQDRTLAAVLPLMEGRMDVMGHSFGGTVALRMAVEHPERVRSLILIEPVLFAVAAQDAPEIRARHDEEARPFAEAHARGDRELAARLFNRMWGGGVGPRWPDLPEQTRAAMIRAIDYVPASHGAVMEDRPGLLKPGVLDRVRVPVLLLRGSASHPVIEVVNDGLARRLPEARSEVVEGAGHMLPISNPREVAERVRAFLRAVPEA</sequence>
<evidence type="ECO:0000313" key="2">
    <source>
        <dbReference type="EMBL" id="SEF93583.1"/>
    </source>
</evidence>
<dbReference type="Pfam" id="PF00561">
    <property type="entry name" value="Abhydrolase_1"/>
    <property type="match status" value="1"/>
</dbReference>
<name>A0A1H5W2G7_9RHOB</name>
<dbReference type="InterPro" id="IPR000073">
    <property type="entry name" value="AB_hydrolase_1"/>
</dbReference>
<evidence type="ECO:0000259" key="1">
    <source>
        <dbReference type="Pfam" id="PF00561"/>
    </source>
</evidence>
<dbReference type="EMBL" id="FNVD01000007">
    <property type="protein sequence ID" value="SEF93583.1"/>
    <property type="molecule type" value="Genomic_DNA"/>
</dbReference>
<dbReference type="PRINTS" id="PR00111">
    <property type="entry name" value="ABHYDROLASE"/>
</dbReference>
<dbReference type="InterPro" id="IPR029058">
    <property type="entry name" value="AB_hydrolase_fold"/>
</dbReference>
<evidence type="ECO:0000313" key="3">
    <source>
        <dbReference type="Proteomes" id="UP000236742"/>
    </source>
</evidence>
<organism evidence="2 3">
    <name type="scientific">Jhaorihella thermophila</name>
    <dbReference type="NCBI Taxonomy" id="488547"/>
    <lineage>
        <taxon>Bacteria</taxon>
        <taxon>Pseudomonadati</taxon>
        <taxon>Pseudomonadota</taxon>
        <taxon>Alphaproteobacteria</taxon>
        <taxon>Rhodobacterales</taxon>
        <taxon>Paracoccaceae</taxon>
        <taxon>Jhaorihella</taxon>
    </lineage>
</organism>
<reference evidence="2 3" key="1">
    <citation type="submission" date="2016-10" db="EMBL/GenBank/DDBJ databases">
        <authorList>
            <person name="de Groot N.N."/>
        </authorList>
    </citation>
    <scope>NUCLEOTIDE SEQUENCE [LARGE SCALE GENOMIC DNA]</scope>
    <source>
        <strain evidence="2 3">DSM 23413</strain>
    </source>
</reference>
<proteinExistence type="predicted"/>
<dbReference type="PANTHER" id="PTHR43689">
    <property type="entry name" value="HYDROLASE"/>
    <property type="match status" value="1"/>
</dbReference>
<feature type="domain" description="AB hydrolase-1" evidence="1">
    <location>
        <begin position="20"/>
        <end position="253"/>
    </location>
</feature>
<gene>
    <name evidence="2" type="ORF">SAMN05421751_10774</name>
</gene>
<dbReference type="InterPro" id="IPR000639">
    <property type="entry name" value="Epox_hydrolase-like"/>
</dbReference>
<dbReference type="OrthoDB" id="9804723at2"/>
<dbReference type="PRINTS" id="PR00412">
    <property type="entry name" value="EPOXHYDRLASE"/>
</dbReference>
<dbReference type="Proteomes" id="UP000236742">
    <property type="component" value="Unassembled WGS sequence"/>
</dbReference>
<accession>A0A1H5W2G7</accession>
<dbReference type="RefSeq" id="WP_104007961.1">
    <property type="nucleotide sequence ID" value="NZ_FNVD01000007.1"/>
</dbReference>
<dbReference type="Gene3D" id="3.40.50.1820">
    <property type="entry name" value="alpha/beta hydrolase"/>
    <property type="match status" value="1"/>
</dbReference>
<dbReference type="SUPFAM" id="SSF53474">
    <property type="entry name" value="alpha/beta-Hydrolases"/>
    <property type="match status" value="1"/>
</dbReference>
<dbReference type="AlphaFoldDB" id="A0A1H5W2G7"/>